<dbReference type="EMBL" id="UINC01068264">
    <property type="protein sequence ID" value="SVC00763.1"/>
    <property type="molecule type" value="Genomic_DNA"/>
</dbReference>
<feature type="non-terminal residue" evidence="1">
    <location>
        <position position="330"/>
    </location>
</feature>
<dbReference type="AlphaFoldDB" id="A0A382IPG2"/>
<sequence>MADRSVAISDTLNTLRTTYNSTAADVGSIASLTGASGTIASSTDIVEAIVAMNTEIAAIKAGTSVFETKITFEGATDDAYETVLAITDPTADRTITFPNATGTVSTTTATETLTNKTLTSPTINGGTFSGTFTGTQDLTGVVLSGASPLVFEGATADAYETTLAFTDPTADRTITMPNATDTLVGKATTDTLTNKSIDLGTNTLTGSLAEWNTALQSVSFTSLTGSVTLTNKTLTAPIITSGVLNTAVSGSAILDEDNLGTNSATQLATQQSIKAYVDSQVTAQDLDFQGDSGGALAIDLDSETLTIAGGTGLTSTGSSNTITMSIDSTV</sequence>
<organism evidence="1">
    <name type="scientific">marine metagenome</name>
    <dbReference type="NCBI Taxonomy" id="408172"/>
    <lineage>
        <taxon>unclassified sequences</taxon>
        <taxon>metagenomes</taxon>
        <taxon>ecological metagenomes</taxon>
    </lineage>
</organism>
<reference evidence="1" key="1">
    <citation type="submission" date="2018-05" db="EMBL/GenBank/DDBJ databases">
        <authorList>
            <person name="Lanie J.A."/>
            <person name="Ng W.-L."/>
            <person name="Kazmierczak K.M."/>
            <person name="Andrzejewski T.M."/>
            <person name="Davidsen T.M."/>
            <person name="Wayne K.J."/>
            <person name="Tettelin H."/>
            <person name="Glass J.I."/>
            <person name="Rusch D."/>
            <person name="Podicherti R."/>
            <person name="Tsui H.-C.T."/>
            <person name="Winkler M.E."/>
        </authorList>
    </citation>
    <scope>NUCLEOTIDE SEQUENCE</scope>
</reference>
<proteinExistence type="predicted"/>
<gene>
    <name evidence="1" type="ORF">METZ01_LOCUS253617</name>
</gene>
<feature type="non-terminal residue" evidence="1">
    <location>
        <position position="1"/>
    </location>
</feature>
<name>A0A382IPG2_9ZZZZ</name>
<protein>
    <submittedName>
        <fullName evidence="1">Uncharacterized protein</fullName>
    </submittedName>
</protein>
<evidence type="ECO:0000313" key="1">
    <source>
        <dbReference type="EMBL" id="SVC00763.1"/>
    </source>
</evidence>
<accession>A0A382IPG2</accession>